<dbReference type="AlphaFoldDB" id="A0A8C8JB11"/>
<keyword evidence="2" id="KW-1133">Transmembrane helix</keyword>
<reference evidence="3" key="1">
    <citation type="submission" date="2025-08" db="UniProtKB">
        <authorList>
            <consortium name="Ensembl"/>
        </authorList>
    </citation>
    <scope>IDENTIFICATION</scope>
</reference>
<dbReference type="Proteomes" id="UP000694402">
    <property type="component" value="Unassembled WGS sequence"/>
</dbReference>
<feature type="transmembrane region" description="Helical" evidence="2">
    <location>
        <begin position="165"/>
        <end position="189"/>
    </location>
</feature>
<keyword evidence="2" id="KW-0472">Membrane</keyword>
<reference evidence="3" key="2">
    <citation type="submission" date="2025-09" db="UniProtKB">
        <authorList>
            <consortium name="Ensembl"/>
        </authorList>
    </citation>
    <scope>IDENTIFICATION</scope>
</reference>
<evidence type="ECO:0000313" key="3">
    <source>
        <dbReference type="Ensembl" id="ENSOTSP00005088681.2"/>
    </source>
</evidence>
<organism evidence="3 4">
    <name type="scientific">Oncorhynchus tshawytscha</name>
    <name type="common">Chinook salmon</name>
    <name type="synonym">Salmo tshawytscha</name>
    <dbReference type="NCBI Taxonomy" id="74940"/>
    <lineage>
        <taxon>Eukaryota</taxon>
        <taxon>Metazoa</taxon>
        <taxon>Chordata</taxon>
        <taxon>Craniata</taxon>
        <taxon>Vertebrata</taxon>
        <taxon>Euteleostomi</taxon>
        <taxon>Actinopterygii</taxon>
        <taxon>Neopterygii</taxon>
        <taxon>Teleostei</taxon>
        <taxon>Protacanthopterygii</taxon>
        <taxon>Salmoniformes</taxon>
        <taxon>Salmonidae</taxon>
        <taxon>Salmoninae</taxon>
        <taxon>Oncorhynchus</taxon>
    </lineage>
</organism>
<proteinExistence type="predicted"/>
<feature type="region of interest" description="Disordered" evidence="1">
    <location>
        <begin position="40"/>
        <end position="87"/>
    </location>
</feature>
<feature type="compositionally biased region" description="Low complexity" evidence="1">
    <location>
        <begin position="127"/>
        <end position="160"/>
    </location>
</feature>
<accession>A0A8C8JB11</accession>
<sequence length="251" mass="26208">MERLVVSISLTSGFHPEINGQVERANQDVGRFLQSYCQARPGSGRRTCPGPRWHRTRSATPPLTSLSLPMRTGVPAGSGTLASGSDRGSCGGRLVYARGGDMGSCSCLPSAGRDAPEDEGRSPAAPTITNKTEPTTTASNPGSPTSSSLAISPPSSISSTHNGSGASVIIIVSMSLVTLLLVVGLLIVYRWKCNKETAVSSASTVNTGINREGCDGDYEEINDQPLHSNIYANLPTCPSESQLPQGPQLPQ</sequence>
<keyword evidence="4" id="KW-1185">Reference proteome</keyword>
<feature type="region of interest" description="Disordered" evidence="1">
    <location>
        <begin position="110"/>
        <end position="160"/>
    </location>
</feature>
<dbReference type="GeneTree" id="ENSGT01120000278217"/>
<evidence type="ECO:0000313" key="4">
    <source>
        <dbReference type="Proteomes" id="UP000694402"/>
    </source>
</evidence>
<feature type="compositionally biased region" description="Polar residues" evidence="1">
    <location>
        <begin position="58"/>
        <end position="67"/>
    </location>
</feature>
<evidence type="ECO:0000256" key="2">
    <source>
        <dbReference type="SAM" id="Phobius"/>
    </source>
</evidence>
<keyword evidence="2" id="KW-0812">Transmembrane</keyword>
<dbReference type="Ensembl" id="ENSOTST00005096276.2">
    <property type="protein sequence ID" value="ENSOTSP00005088681.2"/>
    <property type="gene ID" value="ENSOTSG00005041768.2"/>
</dbReference>
<protein>
    <submittedName>
        <fullName evidence="3">Uncharacterized protein</fullName>
    </submittedName>
</protein>
<name>A0A8C8JB11_ONCTS</name>
<evidence type="ECO:0000256" key="1">
    <source>
        <dbReference type="SAM" id="MobiDB-lite"/>
    </source>
</evidence>